<sequence length="394" mass="45120">MTKSVLFLGAFVCFFSCGGSKEIKDDVILSPDYKELKIAEGLNEFESSFEAIFEEVSFIPIDLTDSLYLASIDKMEIGKDRMFLLDKKLSQLVICGLDGNLERKVGKLGFGPSEFQEISDFVLDGDGKHVKIFSNDDMSFYTFLTKSGAFLEKNRINAYGEGFEKVANDQYLFYLNHNISDKSGAYNILLLDKEGNVIKRFFPFDPDKSNMMVTYSGFLKNSGGHVFFSPPFHNEIFRYDSNLMEFQKVLQLDINSKYINENQDDFQKIANTRVIVEDLTTRFLGESVFKNDDFIVFTYHYRAQRRIGVYNLKQQALKCFAKSVEDPIFKLAGKPLYIDSNNNVYFEVSTDQVNTVKDNAPKLYSSLTPETKSMFESNGESISYYLLKAKLRDL</sequence>
<dbReference type="EMBL" id="CP041253">
    <property type="protein sequence ID" value="QDH79019.1"/>
    <property type="molecule type" value="Genomic_DNA"/>
</dbReference>
<accession>A0A514CGS1</accession>
<keyword evidence="2" id="KW-1185">Reference proteome</keyword>
<dbReference type="OrthoDB" id="823219at2"/>
<protein>
    <submittedName>
        <fullName evidence="1">6-bladed beta-propeller</fullName>
    </submittedName>
</protein>
<dbReference type="AlphaFoldDB" id="A0A514CGS1"/>
<gene>
    <name evidence="1" type="ORF">FKX85_08205</name>
</gene>
<dbReference type="KEGG" id="echi:FKX85_08205"/>
<dbReference type="RefSeq" id="WP_141614271.1">
    <property type="nucleotide sequence ID" value="NZ_CP041253.1"/>
</dbReference>
<name>A0A514CGS1_9BACT</name>
<evidence type="ECO:0000313" key="1">
    <source>
        <dbReference type="EMBL" id="QDH79019.1"/>
    </source>
</evidence>
<evidence type="ECO:0000313" key="2">
    <source>
        <dbReference type="Proteomes" id="UP000316614"/>
    </source>
</evidence>
<dbReference type="Proteomes" id="UP000316614">
    <property type="component" value="Chromosome"/>
</dbReference>
<dbReference type="Pfam" id="PF17170">
    <property type="entry name" value="DUF5128"/>
    <property type="match status" value="1"/>
</dbReference>
<reference evidence="1 2" key="1">
    <citation type="submission" date="2019-06" db="EMBL/GenBank/DDBJ databases">
        <title>Echinicola alkalisoli sp. nov. isolated from saline soil.</title>
        <authorList>
            <person name="Sun J.-Q."/>
            <person name="Xu L."/>
        </authorList>
    </citation>
    <scope>NUCLEOTIDE SEQUENCE [LARGE SCALE GENOMIC DNA]</scope>
    <source>
        <strain evidence="1 2">LN3S3</strain>
    </source>
</reference>
<proteinExistence type="predicted"/>
<organism evidence="1 2">
    <name type="scientific">Echinicola soli</name>
    <dbReference type="NCBI Taxonomy" id="2591634"/>
    <lineage>
        <taxon>Bacteria</taxon>
        <taxon>Pseudomonadati</taxon>
        <taxon>Bacteroidota</taxon>
        <taxon>Cytophagia</taxon>
        <taxon>Cytophagales</taxon>
        <taxon>Cyclobacteriaceae</taxon>
        <taxon>Echinicola</taxon>
    </lineage>
</organism>